<dbReference type="GO" id="GO:0016740">
    <property type="term" value="F:transferase activity"/>
    <property type="evidence" value="ECO:0007669"/>
    <property type="project" value="UniProtKB-KW"/>
</dbReference>
<dbReference type="Gene3D" id="3.40.50.2000">
    <property type="entry name" value="Glycogen Phosphorylase B"/>
    <property type="match status" value="1"/>
</dbReference>
<accession>A0A4Y8QAF2</accession>
<keyword evidence="1" id="KW-0812">Transmembrane</keyword>
<reference evidence="2 3" key="1">
    <citation type="submission" date="2017-03" db="EMBL/GenBank/DDBJ databases">
        <title>Isolation of Levoglucosan Utilizing Bacteria.</title>
        <authorList>
            <person name="Arya A.S."/>
        </authorList>
    </citation>
    <scope>NUCLEOTIDE SEQUENCE [LARGE SCALE GENOMIC DNA]</scope>
    <source>
        <strain evidence="2 3">MEC069</strain>
    </source>
</reference>
<organism evidence="2 3">
    <name type="scientific">Paenibacillus athensensis</name>
    <dbReference type="NCBI Taxonomy" id="1967502"/>
    <lineage>
        <taxon>Bacteria</taxon>
        <taxon>Bacillati</taxon>
        <taxon>Bacillota</taxon>
        <taxon>Bacilli</taxon>
        <taxon>Bacillales</taxon>
        <taxon>Paenibacillaceae</taxon>
        <taxon>Paenibacillus</taxon>
    </lineage>
</organism>
<evidence type="ECO:0000313" key="2">
    <source>
        <dbReference type="EMBL" id="TFE91877.1"/>
    </source>
</evidence>
<comment type="caution">
    <text evidence="2">The sequence shown here is derived from an EMBL/GenBank/DDBJ whole genome shotgun (WGS) entry which is preliminary data.</text>
</comment>
<dbReference type="Proteomes" id="UP000298246">
    <property type="component" value="Unassembled WGS sequence"/>
</dbReference>
<keyword evidence="2" id="KW-0808">Transferase</keyword>
<gene>
    <name evidence="2" type="ORF">B5M42_01150</name>
</gene>
<name>A0A4Y8QAF2_9BACL</name>
<feature type="transmembrane region" description="Helical" evidence="1">
    <location>
        <begin position="12"/>
        <end position="30"/>
    </location>
</feature>
<keyword evidence="1" id="KW-1133">Transmembrane helix</keyword>
<dbReference type="AlphaFoldDB" id="A0A4Y8QAF2"/>
<protein>
    <submittedName>
        <fullName evidence="2">UDP-glucuronosyltransferase</fullName>
    </submittedName>
</protein>
<sequence length="373" mass="42256">MTKAVSRLSKTITILSSGFGLGFYIPALLLERQLQERGVNAEVVVFEQYIVADKKERIAANRQDYHENFAVALVAQKMPTDIRSSIDFPAVEKLLDRWQQEERRDFIIFSGHWVYVIDMYRERLGGAGLNADLLYVDAGLSPSWKGIKRFVPDYAARYREVWLFDAEAQDVRLRIPVSGEPVVPYEAREPRLVLHGGGWGMGTYLSKAEELESRAYGLDIVIAHADEAKLSESNRYYMNDPAWEAWEKDPEAGAYIFPKFGQIVPGQTPEFTSQSSHHRLYDVIRQAKAVISKPGGATLIDSLSSATPIVFLDPFGPHEQKNADLWIRLGFGVSYETWQQSGYAPELLESLHQALLAHRTLYPLYLDTLLQQA</sequence>
<dbReference type="EMBL" id="MYFO01000001">
    <property type="protein sequence ID" value="TFE91877.1"/>
    <property type="molecule type" value="Genomic_DNA"/>
</dbReference>
<evidence type="ECO:0000256" key="1">
    <source>
        <dbReference type="SAM" id="Phobius"/>
    </source>
</evidence>
<keyword evidence="1" id="KW-0472">Membrane</keyword>
<dbReference type="RefSeq" id="WP_134748813.1">
    <property type="nucleotide sequence ID" value="NZ_MYFO02000001.1"/>
</dbReference>
<dbReference type="OrthoDB" id="1493937at2"/>
<proteinExistence type="predicted"/>
<keyword evidence="3" id="KW-1185">Reference proteome</keyword>
<evidence type="ECO:0000313" key="3">
    <source>
        <dbReference type="Proteomes" id="UP000298246"/>
    </source>
</evidence>